<dbReference type="SUPFAM" id="SSF57716">
    <property type="entry name" value="Glucocorticoid receptor-like (DNA-binding domain)"/>
    <property type="match status" value="1"/>
</dbReference>
<feature type="domain" description="GATA-type" evidence="12">
    <location>
        <begin position="174"/>
        <end position="210"/>
    </location>
</feature>
<dbReference type="OrthoDB" id="2162994at2759"/>
<protein>
    <recommendedName>
        <fullName evidence="12">GATA-type domain-containing protein</fullName>
    </recommendedName>
</protein>
<evidence type="ECO:0000256" key="5">
    <source>
        <dbReference type="ARBA" id="ARBA00023015"/>
    </source>
</evidence>
<dbReference type="GO" id="GO:0006355">
    <property type="term" value="P:regulation of DNA-templated transcription"/>
    <property type="evidence" value="ECO:0007669"/>
    <property type="project" value="InterPro"/>
</dbReference>
<dbReference type="PROSITE" id="PS00344">
    <property type="entry name" value="GATA_ZN_FINGER_1"/>
    <property type="match status" value="1"/>
</dbReference>
<keyword evidence="5" id="KW-0805">Transcription regulation</keyword>
<keyword evidence="2" id="KW-0479">Metal-binding</keyword>
<dbReference type="Proteomes" id="UP000327013">
    <property type="component" value="Chromosome 1"/>
</dbReference>
<dbReference type="Gene3D" id="3.30.50.10">
    <property type="entry name" value="Erythroid Transcription Factor GATA-1, subunit A"/>
    <property type="match status" value="1"/>
</dbReference>
<dbReference type="EMBL" id="CM017321">
    <property type="protein sequence ID" value="KAE7998556.1"/>
    <property type="molecule type" value="Genomic_DNA"/>
</dbReference>
<sequence>MISLPLPMSPPFPFELNELDQPHQPFTAEPQASSLSSSFSNPICFDHAQDQGGGYYSRELKQLRNDQDQVDELVSHRGSFDHLIQKNGSEEAELKLSVWNNKENKNEEQSEASSVKWMPSKLRMMRKMISTSEGSGVDHIPLNSVQKFDDQKRRMPPSEADNSSSNNSLNINGNTAVRVCADCNTTKTPLWRSGPRGPKSLCNACGIRQRKARRAMAVAAATANGTILAANPPSVKSSKVQHSKEKRSRNGYVPKFKKKCQTPISHGRKKLCFEDFTISLSKNSAFQRVFPQDEKEAAILLMALSYGLVHG</sequence>
<evidence type="ECO:0000256" key="8">
    <source>
        <dbReference type="ARBA" id="ARBA00023242"/>
    </source>
</evidence>
<keyword evidence="14" id="KW-1185">Reference proteome</keyword>
<dbReference type="GO" id="GO:0008270">
    <property type="term" value="F:zinc ion binding"/>
    <property type="evidence" value="ECO:0007669"/>
    <property type="project" value="UniProtKB-KW"/>
</dbReference>
<dbReference type="FunFam" id="3.30.50.10:FF:000055">
    <property type="entry name" value="GATA transcription factor 21"/>
    <property type="match status" value="1"/>
</dbReference>
<feature type="compositionally biased region" description="Polar residues" evidence="11">
    <location>
        <begin position="30"/>
        <end position="39"/>
    </location>
</feature>
<gene>
    <name evidence="13" type="ORF">FH972_003091</name>
</gene>
<keyword evidence="3 10" id="KW-0863">Zinc-finger</keyword>
<dbReference type="CDD" id="cd00202">
    <property type="entry name" value="ZnF_GATA"/>
    <property type="match status" value="1"/>
</dbReference>
<feature type="region of interest" description="Disordered" evidence="11">
    <location>
        <begin position="132"/>
        <end position="171"/>
    </location>
</feature>
<evidence type="ECO:0000256" key="10">
    <source>
        <dbReference type="PROSITE-ProRule" id="PRU00094"/>
    </source>
</evidence>
<keyword evidence="4" id="KW-0862">Zinc</keyword>
<dbReference type="Pfam" id="PF00320">
    <property type="entry name" value="GATA"/>
    <property type="match status" value="1"/>
</dbReference>
<proteinExistence type="inferred from homology"/>
<evidence type="ECO:0000256" key="4">
    <source>
        <dbReference type="ARBA" id="ARBA00022833"/>
    </source>
</evidence>
<dbReference type="InterPro" id="IPR052138">
    <property type="entry name" value="GATA_ZnFinger_Domain"/>
</dbReference>
<dbReference type="PANTHER" id="PTHR47255:SF4">
    <property type="entry name" value="GATA ZINC FINGER DOMAIN-CONTAINING PROTEIN 12"/>
    <property type="match status" value="1"/>
</dbReference>
<dbReference type="PANTHER" id="PTHR47255">
    <property type="entry name" value="GATA TRANSCRIPTION FACTOR 22-RELATED"/>
    <property type="match status" value="1"/>
</dbReference>
<feature type="compositionally biased region" description="Low complexity" evidence="11">
    <location>
        <begin position="162"/>
        <end position="171"/>
    </location>
</feature>
<evidence type="ECO:0000256" key="2">
    <source>
        <dbReference type="ARBA" id="ARBA00022723"/>
    </source>
</evidence>
<evidence type="ECO:0000256" key="3">
    <source>
        <dbReference type="ARBA" id="ARBA00022771"/>
    </source>
</evidence>
<accession>A0A5N6QGX6</accession>
<evidence type="ECO:0000256" key="7">
    <source>
        <dbReference type="ARBA" id="ARBA00023163"/>
    </source>
</evidence>
<evidence type="ECO:0000256" key="1">
    <source>
        <dbReference type="ARBA" id="ARBA00004123"/>
    </source>
</evidence>
<dbReference type="AlphaFoldDB" id="A0A5N6QGX6"/>
<evidence type="ECO:0000313" key="14">
    <source>
        <dbReference type="Proteomes" id="UP000327013"/>
    </source>
</evidence>
<keyword evidence="6" id="KW-0238">DNA-binding</keyword>
<dbReference type="GO" id="GO:0000976">
    <property type="term" value="F:transcription cis-regulatory region binding"/>
    <property type="evidence" value="ECO:0007669"/>
    <property type="project" value="UniProtKB-ARBA"/>
</dbReference>
<dbReference type="InterPro" id="IPR000679">
    <property type="entry name" value="Znf_GATA"/>
</dbReference>
<evidence type="ECO:0000256" key="6">
    <source>
        <dbReference type="ARBA" id="ARBA00023125"/>
    </source>
</evidence>
<keyword evidence="8" id="KW-0539">Nucleus</keyword>
<comment type="similarity">
    <text evidence="9">Belongs to the type IV zinc-finger family. Class B subfamily.</text>
</comment>
<evidence type="ECO:0000256" key="11">
    <source>
        <dbReference type="SAM" id="MobiDB-lite"/>
    </source>
</evidence>
<feature type="region of interest" description="Disordered" evidence="11">
    <location>
        <begin position="1"/>
        <end position="39"/>
    </location>
</feature>
<name>A0A5N6QGX6_9ROSI</name>
<keyword evidence="7" id="KW-0804">Transcription</keyword>
<dbReference type="SMART" id="SM00401">
    <property type="entry name" value="ZnF_GATA"/>
    <property type="match status" value="1"/>
</dbReference>
<dbReference type="InterPro" id="IPR013088">
    <property type="entry name" value="Znf_NHR/GATA"/>
</dbReference>
<evidence type="ECO:0000313" key="13">
    <source>
        <dbReference type="EMBL" id="KAE7998556.1"/>
    </source>
</evidence>
<evidence type="ECO:0000256" key="9">
    <source>
        <dbReference type="ARBA" id="ARBA00024019"/>
    </source>
</evidence>
<evidence type="ECO:0000259" key="12">
    <source>
        <dbReference type="PROSITE" id="PS50114"/>
    </source>
</evidence>
<dbReference type="GO" id="GO:0005634">
    <property type="term" value="C:nucleus"/>
    <property type="evidence" value="ECO:0007669"/>
    <property type="project" value="UniProtKB-SubCell"/>
</dbReference>
<dbReference type="PROSITE" id="PS50114">
    <property type="entry name" value="GATA_ZN_FINGER_2"/>
    <property type="match status" value="1"/>
</dbReference>
<organism evidence="13 14">
    <name type="scientific">Carpinus fangiana</name>
    <dbReference type="NCBI Taxonomy" id="176857"/>
    <lineage>
        <taxon>Eukaryota</taxon>
        <taxon>Viridiplantae</taxon>
        <taxon>Streptophyta</taxon>
        <taxon>Embryophyta</taxon>
        <taxon>Tracheophyta</taxon>
        <taxon>Spermatophyta</taxon>
        <taxon>Magnoliopsida</taxon>
        <taxon>eudicotyledons</taxon>
        <taxon>Gunneridae</taxon>
        <taxon>Pentapetalae</taxon>
        <taxon>rosids</taxon>
        <taxon>fabids</taxon>
        <taxon>Fagales</taxon>
        <taxon>Betulaceae</taxon>
        <taxon>Carpinus</taxon>
    </lineage>
</organism>
<reference evidence="13 14" key="1">
    <citation type="submission" date="2019-06" db="EMBL/GenBank/DDBJ databases">
        <title>A chromosomal-level reference genome of Carpinus fangiana (Coryloideae, Betulaceae).</title>
        <authorList>
            <person name="Yang X."/>
            <person name="Wang Z."/>
            <person name="Zhang L."/>
            <person name="Hao G."/>
            <person name="Liu J."/>
            <person name="Yang Y."/>
        </authorList>
    </citation>
    <scope>NUCLEOTIDE SEQUENCE [LARGE SCALE GENOMIC DNA]</scope>
    <source>
        <strain evidence="13">Cfa_2016G</strain>
        <tissue evidence="13">Leaf</tissue>
    </source>
</reference>
<comment type="subcellular location">
    <subcellularLocation>
        <location evidence="1">Nucleus</location>
    </subcellularLocation>
</comment>